<keyword evidence="1" id="KW-0238">DNA-binding</keyword>
<gene>
    <name evidence="1" type="ORF">HNQ92_000401</name>
</gene>
<comment type="caution">
    <text evidence="1">The sequence shown here is derived from an EMBL/GenBank/DDBJ whole genome shotgun (WGS) entry which is preliminary data.</text>
</comment>
<organism evidence="1 2">
    <name type="scientific">Rhabdobacter roseus</name>
    <dbReference type="NCBI Taxonomy" id="1655419"/>
    <lineage>
        <taxon>Bacteria</taxon>
        <taxon>Pseudomonadati</taxon>
        <taxon>Bacteroidota</taxon>
        <taxon>Cytophagia</taxon>
        <taxon>Cytophagales</taxon>
        <taxon>Cytophagaceae</taxon>
        <taxon>Rhabdobacter</taxon>
    </lineage>
</organism>
<dbReference type="InterPro" id="IPR015943">
    <property type="entry name" value="WD40/YVTN_repeat-like_dom_sf"/>
</dbReference>
<dbReference type="InterPro" id="IPR031815">
    <property type="entry name" value="DUF5074"/>
</dbReference>
<dbReference type="AlphaFoldDB" id="A0A840TQF4"/>
<dbReference type="EMBL" id="JACHGF010000001">
    <property type="protein sequence ID" value="MBB5282280.1"/>
    <property type="molecule type" value="Genomic_DNA"/>
</dbReference>
<evidence type="ECO:0000313" key="2">
    <source>
        <dbReference type="Proteomes" id="UP000557307"/>
    </source>
</evidence>
<dbReference type="PANTHER" id="PTHR47197:SF3">
    <property type="entry name" value="DIHYDRO-HEME D1 DEHYDROGENASE"/>
    <property type="match status" value="1"/>
</dbReference>
<dbReference type="SUPFAM" id="SSF50969">
    <property type="entry name" value="YVTN repeat-like/Quinoprotein amine dehydrogenase"/>
    <property type="match status" value="1"/>
</dbReference>
<dbReference type="Gene3D" id="2.130.10.10">
    <property type="entry name" value="YVTN repeat-like/Quinoprotein amine dehydrogenase"/>
    <property type="match status" value="1"/>
</dbReference>
<name>A0A840TQF4_9BACT</name>
<reference evidence="1 2" key="1">
    <citation type="submission" date="2020-08" db="EMBL/GenBank/DDBJ databases">
        <title>Genomic Encyclopedia of Type Strains, Phase IV (KMG-IV): sequencing the most valuable type-strain genomes for metagenomic binning, comparative biology and taxonomic classification.</title>
        <authorList>
            <person name="Goeker M."/>
        </authorList>
    </citation>
    <scope>NUCLEOTIDE SEQUENCE [LARGE SCALE GENOMIC DNA]</scope>
    <source>
        <strain evidence="1 2">DSM 105074</strain>
    </source>
</reference>
<sequence>MKKQLTRFLAVVLLTSAVWSCRERETLPDGDYARGVLVVNEGLWGSNNGSISFFKREDREAQLDVFEKENGISLNGGAQSLAEGHGHALIMVDLRNAGLDKVEIVNSNTFKRIGTLTAPDIENPRYGLVVSETKAYVTCWGTTGTFPNFYINPGYVAVVDLTTQRVTKKIPVAKGAERLVAAGQRLYVGNAAEVSGLTVINMATDEVVSTLTTAASPNPIGVDADNKLWAYAGLNLYKINPSSGTIESTLPIGNNPTKSAGSFAFSPDRRTLYFVLSAYDANWNAIGETYQFATNATQVNVSTPFVRRLFSGLAVDPMQGLIYAGVTPSYAQSGYVVRYRPDGSLVDSIRAEIGPKEFIFK</sequence>
<protein>
    <submittedName>
        <fullName evidence="1">DNA-binding beta-propeller fold protein YncE</fullName>
    </submittedName>
</protein>
<dbReference type="Pfam" id="PF16819">
    <property type="entry name" value="DUF5074"/>
    <property type="match status" value="1"/>
</dbReference>
<accession>A0A840TQF4</accession>
<evidence type="ECO:0000313" key="1">
    <source>
        <dbReference type="EMBL" id="MBB5282280.1"/>
    </source>
</evidence>
<dbReference type="InterPro" id="IPR011044">
    <property type="entry name" value="Quino_amine_DH_bsu"/>
</dbReference>
<dbReference type="PANTHER" id="PTHR47197">
    <property type="entry name" value="PROTEIN NIRF"/>
    <property type="match status" value="1"/>
</dbReference>
<dbReference type="InterPro" id="IPR051200">
    <property type="entry name" value="Host-pathogen_enzymatic-act"/>
</dbReference>
<keyword evidence="2" id="KW-1185">Reference proteome</keyword>
<dbReference type="Proteomes" id="UP000557307">
    <property type="component" value="Unassembled WGS sequence"/>
</dbReference>
<dbReference type="RefSeq" id="WP_184170116.1">
    <property type="nucleotide sequence ID" value="NZ_JACHGF010000001.1"/>
</dbReference>
<proteinExistence type="predicted"/>
<dbReference type="GO" id="GO:0003677">
    <property type="term" value="F:DNA binding"/>
    <property type="evidence" value="ECO:0007669"/>
    <property type="project" value="UniProtKB-KW"/>
</dbReference>